<feature type="transmembrane region" description="Helical" evidence="13">
    <location>
        <begin position="208"/>
        <end position="225"/>
    </location>
</feature>
<feature type="transmembrane region" description="Helical" evidence="13">
    <location>
        <begin position="42"/>
        <end position="63"/>
    </location>
</feature>
<evidence type="ECO:0000259" key="14">
    <source>
        <dbReference type="Pfam" id="PF00520"/>
    </source>
</evidence>
<evidence type="ECO:0000313" key="16">
    <source>
        <dbReference type="Proteomes" id="UP000270296"/>
    </source>
</evidence>
<sequence>MKSVIKPVVFMTGNRADSTNYRRITFLPVLEKAFACNIIGRLSLVIIGVSLILSVLATINQFQSQTTGVLFYVEIVIVTWLAIEYACRLVSCGYRSRYQGFRGRLRFALKPFCLLDLILITASIVVICMGTISPVFAAPTIRGLRYFQILRMVRIDRRGGSWKLLGSVVFEHRQELLTTMYLGFLGLVFSSFLIYLCEKDIGDHFKTFADALWWGVITLCTVGYGDRVPQTWQGKLIASLCALMGISFYALPAGILGSGFALKVQEQQRQKHIIKRRIPAASLIQCFWRYYCVEKQRYPKIWRRNLQAFTCEEM</sequence>
<keyword evidence="2" id="KW-0813">Transport</keyword>
<evidence type="ECO:0000313" key="17">
    <source>
        <dbReference type="WBParaSite" id="SBAD_0000267701-mRNA-1"/>
    </source>
</evidence>
<evidence type="ECO:0000256" key="1">
    <source>
        <dbReference type="ARBA" id="ARBA00004651"/>
    </source>
</evidence>
<dbReference type="InterPro" id="IPR003937">
    <property type="entry name" value="K_chnl_volt-dep_KCNQ"/>
</dbReference>
<name>A0A183IG09_9BILA</name>
<evidence type="ECO:0000256" key="4">
    <source>
        <dbReference type="ARBA" id="ARBA00022538"/>
    </source>
</evidence>
<reference evidence="17" key="1">
    <citation type="submission" date="2016-06" db="UniProtKB">
        <authorList>
            <consortium name="WormBaseParasite"/>
        </authorList>
    </citation>
    <scope>IDENTIFICATION</scope>
</reference>
<dbReference type="OrthoDB" id="8879391at2759"/>
<dbReference type="EMBL" id="UZAM01007280">
    <property type="protein sequence ID" value="VDO98049.1"/>
    <property type="molecule type" value="Genomic_DNA"/>
</dbReference>
<keyword evidence="11" id="KW-0407">Ion channel</keyword>
<feature type="transmembrane region" description="Helical" evidence="13">
    <location>
        <begin position="69"/>
        <end position="91"/>
    </location>
</feature>
<dbReference type="PANTHER" id="PTHR47735">
    <property type="entry name" value="POTASSIUM VOLTAGE-GATED CHANNEL SUBFAMILY KQT MEMBER 4"/>
    <property type="match status" value="1"/>
</dbReference>
<evidence type="ECO:0000256" key="12">
    <source>
        <dbReference type="ARBA" id="ARBA00034430"/>
    </source>
</evidence>
<gene>
    <name evidence="15" type="ORF">SBAD_LOCUS2553</name>
</gene>
<dbReference type="InterPro" id="IPR027359">
    <property type="entry name" value="Volt_channel_dom_sf"/>
</dbReference>
<evidence type="ECO:0000256" key="2">
    <source>
        <dbReference type="ARBA" id="ARBA00022448"/>
    </source>
</evidence>
<feature type="domain" description="Ion transport" evidence="14">
    <location>
        <begin position="41"/>
        <end position="267"/>
    </location>
</feature>
<dbReference type="Pfam" id="PF00520">
    <property type="entry name" value="Ion_trans"/>
    <property type="match status" value="1"/>
</dbReference>
<accession>A0A183IG09</accession>
<keyword evidence="7" id="KW-0630">Potassium</keyword>
<dbReference type="WBParaSite" id="SBAD_0000267701-mRNA-1">
    <property type="protein sequence ID" value="SBAD_0000267701-mRNA-1"/>
    <property type="gene ID" value="SBAD_0000267701"/>
</dbReference>
<keyword evidence="8 13" id="KW-1133">Transmembrane helix</keyword>
<dbReference type="Proteomes" id="UP000270296">
    <property type="component" value="Unassembled WGS sequence"/>
</dbReference>
<dbReference type="PRINTS" id="PR00169">
    <property type="entry name" value="KCHANNEL"/>
</dbReference>
<dbReference type="PANTHER" id="PTHR47735:SF9">
    <property type="entry name" value="POTASSIUM VOLTAGE-GATED CHANNEL SUBFAMILY KQT MEMBER 4-LIKE ISOFORM X1"/>
    <property type="match status" value="1"/>
</dbReference>
<keyword evidence="9" id="KW-0406">Ion transport</keyword>
<dbReference type="Gene3D" id="1.20.120.350">
    <property type="entry name" value="Voltage-gated potassium channels. Chain C"/>
    <property type="match status" value="1"/>
</dbReference>
<feature type="transmembrane region" description="Helical" evidence="13">
    <location>
        <begin position="237"/>
        <end position="262"/>
    </location>
</feature>
<dbReference type="GO" id="GO:0008076">
    <property type="term" value="C:voltage-gated potassium channel complex"/>
    <property type="evidence" value="ECO:0007669"/>
    <property type="project" value="TreeGrafter"/>
</dbReference>
<organism evidence="17">
    <name type="scientific">Soboliphyme baturini</name>
    <dbReference type="NCBI Taxonomy" id="241478"/>
    <lineage>
        <taxon>Eukaryota</taxon>
        <taxon>Metazoa</taxon>
        <taxon>Ecdysozoa</taxon>
        <taxon>Nematoda</taxon>
        <taxon>Enoplea</taxon>
        <taxon>Dorylaimia</taxon>
        <taxon>Dioctophymatida</taxon>
        <taxon>Dioctophymatoidea</taxon>
        <taxon>Soboliphymatidae</taxon>
        <taxon>Soboliphyme</taxon>
    </lineage>
</organism>
<evidence type="ECO:0000256" key="6">
    <source>
        <dbReference type="ARBA" id="ARBA00022882"/>
    </source>
</evidence>
<comment type="catalytic activity">
    <reaction evidence="12">
        <text>K(+)(in) = K(+)(out)</text>
        <dbReference type="Rhea" id="RHEA:29463"/>
        <dbReference type="ChEBI" id="CHEBI:29103"/>
    </reaction>
</comment>
<evidence type="ECO:0000313" key="15">
    <source>
        <dbReference type="EMBL" id="VDO98049.1"/>
    </source>
</evidence>
<keyword evidence="3" id="KW-1003">Cell membrane</keyword>
<dbReference type="FunFam" id="1.10.287.70:FF:000016">
    <property type="entry name" value="Putative potassium voltage-gated channel subfamily KQT member 2"/>
    <property type="match status" value="1"/>
</dbReference>
<keyword evidence="16" id="KW-1185">Reference proteome</keyword>
<dbReference type="SUPFAM" id="SSF81324">
    <property type="entry name" value="Voltage-gated potassium channels"/>
    <property type="match status" value="1"/>
</dbReference>
<evidence type="ECO:0000256" key="10">
    <source>
        <dbReference type="ARBA" id="ARBA00023136"/>
    </source>
</evidence>
<evidence type="ECO:0000256" key="11">
    <source>
        <dbReference type="ARBA" id="ARBA00023303"/>
    </source>
</evidence>
<proteinExistence type="predicted"/>
<feature type="transmembrane region" description="Helical" evidence="13">
    <location>
        <begin position="176"/>
        <end position="196"/>
    </location>
</feature>
<feature type="transmembrane region" description="Helical" evidence="13">
    <location>
        <begin position="112"/>
        <end position="137"/>
    </location>
</feature>
<keyword evidence="6" id="KW-0851">Voltage-gated channel</keyword>
<dbReference type="GO" id="GO:0005249">
    <property type="term" value="F:voltage-gated potassium channel activity"/>
    <property type="evidence" value="ECO:0007669"/>
    <property type="project" value="InterPro"/>
</dbReference>
<comment type="subcellular location">
    <subcellularLocation>
        <location evidence="1">Cell membrane</location>
        <topology evidence="1">Multi-pass membrane protein</topology>
    </subcellularLocation>
</comment>
<evidence type="ECO:0000256" key="5">
    <source>
        <dbReference type="ARBA" id="ARBA00022692"/>
    </source>
</evidence>
<evidence type="ECO:0000256" key="7">
    <source>
        <dbReference type="ARBA" id="ARBA00022958"/>
    </source>
</evidence>
<dbReference type="PRINTS" id="PR01459">
    <property type="entry name" value="KCNQCHANNEL"/>
</dbReference>
<evidence type="ECO:0000256" key="13">
    <source>
        <dbReference type="SAM" id="Phobius"/>
    </source>
</evidence>
<keyword evidence="10 13" id="KW-0472">Membrane</keyword>
<reference evidence="15 16" key="2">
    <citation type="submission" date="2018-11" db="EMBL/GenBank/DDBJ databases">
        <authorList>
            <consortium name="Pathogen Informatics"/>
        </authorList>
    </citation>
    <scope>NUCLEOTIDE SEQUENCE [LARGE SCALE GENOMIC DNA]</scope>
</reference>
<protein>
    <submittedName>
        <fullName evidence="17">Ion_trans domain-containing protein</fullName>
    </submittedName>
</protein>
<evidence type="ECO:0000256" key="8">
    <source>
        <dbReference type="ARBA" id="ARBA00022989"/>
    </source>
</evidence>
<dbReference type="AlphaFoldDB" id="A0A183IG09"/>
<dbReference type="InterPro" id="IPR005821">
    <property type="entry name" value="Ion_trans_dom"/>
</dbReference>
<evidence type="ECO:0000256" key="9">
    <source>
        <dbReference type="ARBA" id="ARBA00023065"/>
    </source>
</evidence>
<dbReference type="Gene3D" id="6.10.140.1910">
    <property type="match status" value="1"/>
</dbReference>
<dbReference type="Gene3D" id="1.10.287.70">
    <property type="match status" value="1"/>
</dbReference>
<keyword evidence="5 13" id="KW-0812">Transmembrane</keyword>
<keyword evidence="4" id="KW-0633">Potassium transport</keyword>
<evidence type="ECO:0000256" key="3">
    <source>
        <dbReference type="ARBA" id="ARBA00022475"/>
    </source>
</evidence>